<dbReference type="InterPro" id="IPR036955">
    <property type="entry name" value="AP2/ERF_dom_sf"/>
</dbReference>
<evidence type="ECO:0000313" key="10">
    <source>
        <dbReference type="EnsemblPlants" id="Pp3c4_2680V3.3"/>
    </source>
</evidence>
<keyword evidence="2" id="KW-0805">Transcription regulation</keyword>
<accession>A0A7I4DKX0</accession>
<dbReference type="FunFam" id="3.30.730.10:FF:000001">
    <property type="entry name" value="Ethylene-responsive transcription factor 2"/>
    <property type="match status" value="1"/>
</dbReference>
<evidence type="ECO:0000256" key="6">
    <source>
        <dbReference type="ARBA" id="ARBA00023242"/>
    </source>
</evidence>
<name>A0A7I4DKX0_PHYPA</name>
<feature type="domain" description="AP2/ERF" evidence="9">
    <location>
        <begin position="62"/>
        <end position="119"/>
    </location>
</feature>
<dbReference type="EMBL" id="ABEU02000004">
    <property type="status" value="NOT_ANNOTATED_CDS"/>
    <property type="molecule type" value="Genomic_DNA"/>
</dbReference>
<evidence type="ECO:0000256" key="1">
    <source>
        <dbReference type="ARBA" id="ARBA00004123"/>
    </source>
</evidence>
<keyword evidence="6" id="KW-0539">Nucleus</keyword>
<gene>
    <name evidence="10" type="primary">LOC112280884</name>
</gene>
<dbReference type="Proteomes" id="UP000006727">
    <property type="component" value="Chromosome 4"/>
</dbReference>
<reference evidence="10 11" key="2">
    <citation type="journal article" date="2018" name="Plant J.">
        <title>The Physcomitrella patens chromosome-scale assembly reveals moss genome structure and evolution.</title>
        <authorList>
            <person name="Lang D."/>
            <person name="Ullrich K.K."/>
            <person name="Murat F."/>
            <person name="Fuchs J."/>
            <person name="Jenkins J."/>
            <person name="Haas F.B."/>
            <person name="Piednoel M."/>
            <person name="Gundlach H."/>
            <person name="Van Bel M."/>
            <person name="Meyberg R."/>
            <person name="Vives C."/>
            <person name="Morata J."/>
            <person name="Symeonidi A."/>
            <person name="Hiss M."/>
            <person name="Muchero W."/>
            <person name="Kamisugi Y."/>
            <person name="Saleh O."/>
            <person name="Blanc G."/>
            <person name="Decker E.L."/>
            <person name="van Gessel N."/>
            <person name="Grimwood J."/>
            <person name="Hayes R.D."/>
            <person name="Graham S.W."/>
            <person name="Gunter L.E."/>
            <person name="McDaniel S.F."/>
            <person name="Hoernstein S.N.W."/>
            <person name="Larsson A."/>
            <person name="Li F.W."/>
            <person name="Perroud P.F."/>
            <person name="Phillips J."/>
            <person name="Ranjan P."/>
            <person name="Rokshar D.S."/>
            <person name="Rothfels C.J."/>
            <person name="Schneider L."/>
            <person name="Shu S."/>
            <person name="Stevenson D.W."/>
            <person name="Thummler F."/>
            <person name="Tillich M."/>
            <person name="Villarreal Aguilar J.C."/>
            <person name="Widiez T."/>
            <person name="Wong G.K."/>
            <person name="Wymore A."/>
            <person name="Zhang Y."/>
            <person name="Zimmer A.D."/>
            <person name="Quatrano R.S."/>
            <person name="Mayer K.F.X."/>
            <person name="Goodstein D."/>
            <person name="Casacuberta J.M."/>
            <person name="Vandepoele K."/>
            <person name="Reski R."/>
            <person name="Cuming A.C."/>
            <person name="Tuskan G.A."/>
            <person name="Maumus F."/>
            <person name="Salse J."/>
            <person name="Schmutz J."/>
            <person name="Rensing S.A."/>
        </authorList>
    </citation>
    <scope>NUCLEOTIDE SEQUENCE [LARGE SCALE GENOMIC DNA]</scope>
    <source>
        <strain evidence="10 11">cv. Gransden 2004</strain>
    </source>
</reference>
<reference evidence="10" key="3">
    <citation type="submission" date="2020-12" db="UniProtKB">
        <authorList>
            <consortium name="EnsemblPlants"/>
        </authorList>
    </citation>
    <scope>IDENTIFICATION</scope>
</reference>
<evidence type="ECO:0000256" key="4">
    <source>
        <dbReference type="ARBA" id="ARBA00023159"/>
    </source>
</evidence>
<reference evidence="10 11" key="1">
    <citation type="journal article" date="2008" name="Science">
        <title>The Physcomitrella genome reveals evolutionary insights into the conquest of land by plants.</title>
        <authorList>
            <person name="Rensing S."/>
            <person name="Lang D."/>
            <person name="Zimmer A."/>
            <person name="Terry A."/>
            <person name="Salamov A."/>
            <person name="Shapiro H."/>
            <person name="Nishiyama T."/>
            <person name="Perroud P.-F."/>
            <person name="Lindquist E."/>
            <person name="Kamisugi Y."/>
            <person name="Tanahashi T."/>
            <person name="Sakakibara K."/>
            <person name="Fujita T."/>
            <person name="Oishi K."/>
            <person name="Shin-I T."/>
            <person name="Kuroki Y."/>
            <person name="Toyoda A."/>
            <person name="Suzuki Y."/>
            <person name="Hashimoto A."/>
            <person name="Yamaguchi K."/>
            <person name="Sugano A."/>
            <person name="Kohara Y."/>
            <person name="Fujiyama A."/>
            <person name="Anterola A."/>
            <person name="Aoki S."/>
            <person name="Ashton N."/>
            <person name="Barbazuk W.B."/>
            <person name="Barker E."/>
            <person name="Bennetzen J."/>
            <person name="Bezanilla M."/>
            <person name="Blankenship R."/>
            <person name="Cho S.H."/>
            <person name="Dutcher S."/>
            <person name="Estelle M."/>
            <person name="Fawcett J.A."/>
            <person name="Gundlach H."/>
            <person name="Hanada K."/>
            <person name="Heyl A."/>
            <person name="Hicks K.A."/>
            <person name="Hugh J."/>
            <person name="Lohr M."/>
            <person name="Mayer K."/>
            <person name="Melkozernov A."/>
            <person name="Murata T."/>
            <person name="Nelson D."/>
            <person name="Pils B."/>
            <person name="Prigge M."/>
            <person name="Reiss B."/>
            <person name="Renner T."/>
            <person name="Rombauts S."/>
            <person name="Rushton P."/>
            <person name="Sanderfoot A."/>
            <person name="Schween G."/>
            <person name="Shiu S.-H."/>
            <person name="Stueber K."/>
            <person name="Theodoulou F.L."/>
            <person name="Tu H."/>
            <person name="Van de Peer Y."/>
            <person name="Verrier P.J."/>
            <person name="Waters E."/>
            <person name="Wood A."/>
            <person name="Yang L."/>
            <person name="Cove D."/>
            <person name="Cuming A."/>
            <person name="Hasebe M."/>
            <person name="Lucas S."/>
            <person name="Mishler D.B."/>
            <person name="Reski R."/>
            <person name="Grigoriev I."/>
            <person name="Quatrano R.S."/>
            <person name="Boore J.L."/>
        </authorList>
    </citation>
    <scope>NUCLEOTIDE SEQUENCE [LARGE SCALE GENOMIC DNA]</scope>
    <source>
        <strain evidence="10 11">cv. Gransden 2004</strain>
    </source>
</reference>
<keyword evidence="4" id="KW-0010">Activator</keyword>
<dbReference type="InterPro" id="IPR051032">
    <property type="entry name" value="AP2/ERF_TF_ERF_subfamily"/>
</dbReference>
<dbReference type="GO" id="GO:0003700">
    <property type="term" value="F:DNA-binding transcription factor activity"/>
    <property type="evidence" value="ECO:0007669"/>
    <property type="project" value="InterPro"/>
</dbReference>
<keyword evidence="5" id="KW-0804">Transcription</keyword>
<dbReference type="PROSITE" id="PS51032">
    <property type="entry name" value="AP2_ERF"/>
    <property type="match status" value="1"/>
</dbReference>
<dbReference type="InterPro" id="IPR016177">
    <property type="entry name" value="DNA-bd_dom_sf"/>
</dbReference>
<dbReference type="PANTHER" id="PTHR31985">
    <property type="entry name" value="ETHYLENE-RESPONSIVE TRANSCRIPTION FACTOR ERF042-RELATED"/>
    <property type="match status" value="1"/>
</dbReference>
<dbReference type="CDD" id="cd00018">
    <property type="entry name" value="AP2"/>
    <property type="match status" value="1"/>
</dbReference>
<dbReference type="Gramene" id="Pp3c4_2680V3.3">
    <property type="protein sequence ID" value="Pp3c4_2680V3.3"/>
    <property type="gene ID" value="Pp3c4_2680"/>
</dbReference>
<dbReference type="SUPFAM" id="SSF54171">
    <property type="entry name" value="DNA-binding domain"/>
    <property type="match status" value="1"/>
</dbReference>
<feature type="region of interest" description="Disordered" evidence="8">
    <location>
        <begin position="164"/>
        <end position="187"/>
    </location>
</feature>
<comment type="subcellular location">
    <subcellularLocation>
        <location evidence="1">Nucleus</location>
    </subcellularLocation>
</comment>
<dbReference type="InterPro" id="IPR001471">
    <property type="entry name" value="AP2/ERF_dom"/>
</dbReference>
<dbReference type="PANTHER" id="PTHR31985:SF273">
    <property type="entry name" value="ETHYLENE-RESPONSIVE TRANSCRIPTION FACTOR ERF017"/>
    <property type="match status" value="1"/>
</dbReference>
<evidence type="ECO:0000313" key="11">
    <source>
        <dbReference type="Proteomes" id="UP000006727"/>
    </source>
</evidence>
<evidence type="ECO:0000256" key="7">
    <source>
        <dbReference type="ARBA" id="ARBA00024343"/>
    </source>
</evidence>
<dbReference type="Pfam" id="PF00847">
    <property type="entry name" value="AP2"/>
    <property type="match status" value="1"/>
</dbReference>
<sequence length="206" mass="22286">MRWVRIQLILTIMVEKIAVSSLHAKRGGNLLASLKLNAYSIAKKSSSKLVKPVSLHSGSPKVYKGVRKRTWGKWVSEIREPNKRSRIWLGSFPTAEMAAKAYDAAAVCLRGQSVKLNFPDSPPQGVQRCTSPRDVQAAAAAAAAACILPASALPMVNHSVTPSFESTPLNSLHSSSGMSSDDEAEDIDRSHHVTKFCSHVDVVPVE</sequence>
<proteinExistence type="inferred from homology"/>
<evidence type="ECO:0000256" key="8">
    <source>
        <dbReference type="SAM" id="MobiDB-lite"/>
    </source>
</evidence>
<dbReference type="GO" id="GO:0005634">
    <property type="term" value="C:nucleus"/>
    <property type="evidence" value="ECO:0007669"/>
    <property type="project" value="UniProtKB-SubCell"/>
</dbReference>
<evidence type="ECO:0000256" key="3">
    <source>
        <dbReference type="ARBA" id="ARBA00023125"/>
    </source>
</evidence>
<dbReference type="GO" id="GO:0003677">
    <property type="term" value="F:DNA binding"/>
    <property type="evidence" value="ECO:0007669"/>
    <property type="project" value="UniProtKB-KW"/>
</dbReference>
<dbReference type="AlphaFoldDB" id="A0A7I4DKX0"/>
<keyword evidence="3" id="KW-0238">DNA-binding</keyword>
<dbReference type="Gene3D" id="3.30.730.10">
    <property type="entry name" value="AP2/ERF domain"/>
    <property type="match status" value="1"/>
</dbReference>
<evidence type="ECO:0000256" key="2">
    <source>
        <dbReference type="ARBA" id="ARBA00023015"/>
    </source>
</evidence>
<evidence type="ECO:0000256" key="5">
    <source>
        <dbReference type="ARBA" id="ARBA00023163"/>
    </source>
</evidence>
<evidence type="ECO:0000259" key="9">
    <source>
        <dbReference type="PROSITE" id="PS51032"/>
    </source>
</evidence>
<dbReference type="PRINTS" id="PR00367">
    <property type="entry name" value="ETHRSPELEMNT"/>
</dbReference>
<dbReference type="InParanoid" id="A0A7I4DKX0"/>
<comment type="similarity">
    <text evidence="7">Belongs to the AP2/ERF transcription factor family. ERF subfamily.</text>
</comment>
<protein>
    <recommendedName>
        <fullName evidence="9">AP2/ERF domain-containing protein</fullName>
    </recommendedName>
</protein>
<dbReference type="SMART" id="SM00380">
    <property type="entry name" value="AP2"/>
    <property type="match status" value="1"/>
</dbReference>
<keyword evidence="11" id="KW-1185">Reference proteome</keyword>
<dbReference type="EnsemblPlants" id="Pp3c4_2680V3.3">
    <property type="protein sequence ID" value="Pp3c4_2680V3.3"/>
    <property type="gene ID" value="Pp3c4_2680"/>
</dbReference>
<organism evidence="10 11">
    <name type="scientific">Physcomitrium patens</name>
    <name type="common">Spreading-leaved earth moss</name>
    <name type="synonym">Physcomitrella patens</name>
    <dbReference type="NCBI Taxonomy" id="3218"/>
    <lineage>
        <taxon>Eukaryota</taxon>
        <taxon>Viridiplantae</taxon>
        <taxon>Streptophyta</taxon>
        <taxon>Embryophyta</taxon>
        <taxon>Bryophyta</taxon>
        <taxon>Bryophytina</taxon>
        <taxon>Bryopsida</taxon>
        <taxon>Funariidae</taxon>
        <taxon>Funariales</taxon>
        <taxon>Funariaceae</taxon>
        <taxon>Physcomitrium</taxon>
    </lineage>
</organism>
<dbReference type="FunCoup" id="A0A7I4DKX0">
    <property type="interactions" value="391"/>
</dbReference>